<reference evidence="3" key="1">
    <citation type="journal article" date="2019" name="Int. J. Syst. Evol. Microbiol.">
        <title>The Global Catalogue of Microorganisms (GCM) 10K type strain sequencing project: providing services to taxonomists for standard genome sequencing and annotation.</title>
        <authorList>
            <consortium name="The Broad Institute Genomics Platform"/>
            <consortium name="The Broad Institute Genome Sequencing Center for Infectious Disease"/>
            <person name="Wu L."/>
            <person name="Ma J."/>
        </authorList>
    </citation>
    <scope>NUCLEOTIDE SEQUENCE [LARGE SCALE GENOMIC DNA]</scope>
    <source>
        <strain evidence="3">JCM 9371</strain>
    </source>
</reference>
<dbReference type="RefSeq" id="WP_131754746.1">
    <property type="nucleotide sequence ID" value="NZ_CAACUY010000001.1"/>
</dbReference>
<organism evidence="2 3">
    <name type="scientific">Actinomadura fibrosa</name>
    <dbReference type="NCBI Taxonomy" id="111802"/>
    <lineage>
        <taxon>Bacteria</taxon>
        <taxon>Bacillati</taxon>
        <taxon>Actinomycetota</taxon>
        <taxon>Actinomycetes</taxon>
        <taxon>Streptosporangiales</taxon>
        <taxon>Thermomonosporaceae</taxon>
        <taxon>Actinomadura</taxon>
    </lineage>
</organism>
<dbReference type="EMBL" id="JBHTGP010000003">
    <property type="protein sequence ID" value="MFD0683752.1"/>
    <property type="molecule type" value="Genomic_DNA"/>
</dbReference>
<feature type="domain" description="CHAT" evidence="1">
    <location>
        <begin position="901"/>
        <end position="1192"/>
    </location>
</feature>
<evidence type="ECO:0000313" key="3">
    <source>
        <dbReference type="Proteomes" id="UP001597063"/>
    </source>
</evidence>
<evidence type="ECO:0000259" key="1">
    <source>
        <dbReference type="Pfam" id="PF12770"/>
    </source>
</evidence>
<sequence>MAEIDALLAELPEAEKGLRARLLLEEGVLRADLILRLHPDDHADRAPATAGSVAAAIDALAAGTAETVDGPGSGRTAGLLRLGVLHFVRFHAFDGPPGDLDRAAAALDEVADAPDATEPEEALAGLLLGNLLIARHLPRELRAGAGEGGGPGLNAMFPLFAGFTFDAAAGGSDVERAVELLERQASSAFWPPQLRATARVTARCGRILLGDLAQGIALLGDMLTDPDALAMLGGTAAEQDALRIWVAAEQAALDGRPDRLEPVLAEARRLLGHLDPGAPMAAPLAHLLGSRALTADAADAAVALLSRAYAETAADHPFHLLIQDLYSRAALQAALEDPGTAPDFAGVDAAVEPAERLLAETLERGADAPDLGRAELMSGIGLALRSIRAGAEADRRAALARLTEALGHLPEDDPVRPAGVAMAGALLAEAGIVHGALQNSAAGRAFLADAERLLQDRADDSPEALAMLGPAVVFIAQDAWERGDADALRTTLGQAASTLDRLPAGHRALPLMEAVAALVRLRLAQSTGDADELRAALDEFSAVAEGDGPGDEEPLREALAGLAACADIVRALLDGDTAQLESALERLTGTAGTVHFAATLRAPLLAALTLARLAGDPADLEAVLRLAREALDLMTPDSGTALAGDLLVAVAEALRAHGRSPAERAEAVGFGLRALRARAREVLLQVGAEDGIVRARAAGVLAQRIAAWALEDGRLDDAVAALELGRGQVRHAALSFGTIPDRLRSAGRPDLADRLAAHPPRPFAHVPALDEVIGAMTGGALAADLHREALDVLADRPETDRLLPPPALADLRAALDAAGADALVYLLSAPGTGWALLVPADEAAGPSAIRLRPLAEEALEPVRAFAAAHDVRRGDRPDDGAWHGAVGTVCDWAWPGLMEEVLAGCAGAAGGRIPRIVLAPTGMLGLVPWHAARYATDGGPRHLCQDAVVSYAASGRQLVAGAAARRPASAPRTVLVGDPDDSPGRDLRDAETEVLELRRAFYPGARVFGQVDVPDGERASVPAVRAALRTATRVHCASHAVALENPTDSAILLAPDGTGDGRLRVAGLLDPLEPGCPHCALLVLSSCESDLAAAHYDEALTLATAFLVAGVSEVIGSRWLVGDQATAVMMFVLHEEMAYGLPPADALNAAQQWMADPGRCVERLPPALRSLLAWQRAPLDSPGHWAAFTHQGLPAATAG</sequence>
<dbReference type="Proteomes" id="UP001597063">
    <property type="component" value="Unassembled WGS sequence"/>
</dbReference>
<keyword evidence="3" id="KW-1185">Reference proteome</keyword>
<proteinExistence type="predicted"/>
<comment type="caution">
    <text evidence="2">The sequence shown here is derived from an EMBL/GenBank/DDBJ whole genome shotgun (WGS) entry which is preliminary data.</text>
</comment>
<name>A0ABW2XGA5_9ACTN</name>
<protein>
    <submittedName>
        <fullName evidence="2">CHAT domain-containing protein</fullName>
    </submittedName>
</protein>
<gene>
    <name evidence="2" type="ORF">ACFQZM_04525</name>
</gene>
<dbReference type="InterPro" id="IPR024983">
    <property type="entry name" value="CHAT_dom"/>
</dbReference>
<dbReference type="Pfam" id="PF12770">
    <property type="entry name" value="CHAT"/>
    <property type="match status" value="1"/>
</dbReference>
<accession>A0ABW2XGA5</accession>
<evidence type="ECO:0000313" key="2">
    <source>
        <dbReference type="EMBL" id="MFD0683752.1"/>
    </source>
</evidence>